<evidence type="ECO:0000256" key="3">
    <source>
        <dbReference type="ARBA" id="ARBA00022483"/>
    </source>
</evidence>
<evidence type="ECO:0000256" key="4">
    <source>
        <dbReference type="RuleBase" id="RU365069"/>
    </source>
</evidence>
<feature type="domain" description="Exocyst complex component EXOC2/Sec5 N-terminal" evidence="6">
    <location>
        <begin position="113"/>
        <end position="387"/>
    </location>
</feature>
<keyword evidence="8" id="KW-1185">Reference proteome</keyword>
<evidence type="ECO:0000259" key="6">
    <source>
        <dbReference type="Pfam" id="PF15469"/>
    </source>
</evidence>
<feature type="region of interest" description="Disordered" evidence="5">
    <location>
        <begin position="97"/>
        <end position="118"/>
    </location>
</feature>
<dbReference type="OrthoDB" id="26242at2759"/>
<comment type="caution">
    <text evidence="7">The sequence shown here is derived from an EMBL/GenBank/DDBJ whole genome shotgun (WGS) entry which is preliminary data.</text>
</comment>
<name>A0A2P6MZ96_9EUKA</name>
<dbReference type="EMBL" id="MDYQ01000286">
    <property type="protein sequence ID" value="PRP77020.1"/>
    <property type="molecule type" value="Genomic_DNA"/>
</dbReference>
<dbReference type="GO" id="GO:0000145">
    <property type="term" value="C:exocyst"/>
    <property type="evidence" value="ECO:0007669"/>
    <property type="project" value="UniProtKB-UniRule"/>
</dbReference>
<dbReference type="Pfam" id="PF15469">
    <property type="entry name" value="Sec5"/>
    <property type="match status" value="2"/>
</dbReference>
<evidence type="ECO:0000313" key="8">
    <source>
        <dbReference type="Proteomes" id="UP000241769"/>
    </source>
</evidence>
<keyword evidence="2 4" id="KW-0813">Transport</keyword>
<dbReference type="PANTHER" id="PTHR13043:SF1">
    <property type="entry name" value="EXOCYST COMPLEX COMPONENT 2"/>
    <property type="match status" value="1"/>
</dbReference>
<comment type="similarity">
    <text evidence="1 4">Belongs to the SEC5 family.</text>
</comment>
<dbReference type="GO" id="GO:0015031">
    <property type="term" value="P:protein transport"/>
    <property type="evidence" value="ECO:0007669"/>
    <property type="project" value="UniProtKB-KW"/>
</dbReference>
<feature type="compositionally biased region" description="Acidic residues" evidence="5">
    <location>
        <begin position="49"/>
        <end position="58"/>
    </location>
</feature>
<dbReference type="InParanoid" id="A0A2P6MZ96"/>
<dbReference type="InterPro" id="IPR039481">
    <property type="entry name" value="EXOC2/Sec5_N_dom"/>
</dbReference>
<accession>A0A2P6MZ96</accession>
<protein>
    <recommendedName>
        <fullName evidence="4">Exocyst complex component 2</fullName>
    </recommendedName>
</protein>
<evidence type="ECO:0000256" key="1">
    <source>
        <dbReference type="ARBA" id="ARBA00010578"/>
    </source>
</evidence>
<dbReference type="STRING" id="1890364.A0A2P6MZ96"/>
<feature type="region of interest" description="Disordered" evidence="5">
    <location>
        <begin position="437"/>
        <end position="469"/>
    </location>
</feature>
<feature type="compositionally biased region" description="Basic and acidic residues" evidence="5">
    <location>
        <begin position="103"/>
        <end position="112"/>
    </location>
</feature>
<reference evidence="7 8" key="1">
    <citation type="journal article" date="2018" name="Genome Biol. Evol.">
        <title>Multiple Roots of Fruiting Body Formation in Amoebozoa.</title>
        <authorList>
            <person name="Hillmann F."/>
            <person name="Forbes G."/>
            <person name="Novohradska S."/>
            <person name="Ferling I."/>
            <person name="Riege K."/>
            <person name="Groth M."/>
            <person name="Westermann M."/>
            <person name="Marz M."/>
            <person name="Spaller T."/>
            <person name="Winckler T."/>
            <person name="Schaap P."/>
            <person name="Glockner G."/>
        </authorList>
    </citation>
    <scope>NUCLEOTIDE SEQUENCE [LARGE SCALE GENOMIC DNA]</scope>
    <source>
        <strain evidence="7 8">Jena</strain>
    </source>
</reference>
<sequence>MSDEYVTLEKRWWKPVVQEPKSLDVDLEPQTWDEVAELEEKEPLKLPDEETSSDDDDKQGDTAIKKSQRKNSLTKLPARHALMDASLLTPADFGLRGAKTKRSKEEEGDLNRDPITGQKVTTGDLEKLSKHFETTTGKLSFTNEEFDAMMYLVSVHRSTPFNKLKTGFSSFDDAIKNRNRSLKALVRENFPKFVSCKDIIDNVHETLNYHKLAKAGTPKQVEEGYLVLQREMREIFDDLLKRKGEADKIKKQLKIINGYQYIFSTPVRIQRHIQQNNNMNDIINNKDKDNNNSIIIIHLIVIQNKGEKVVSDYRRIGDLLSGTQISIFQQISSEIHKIVNRYSESLLKSLEDINMNVEDAKRTISTVVSLGKSPEDPINMYLLYSQDEICRMMAFMAASYKPGSTDKSRRMDKIVRDITSVLLNYFPKHWKITEAAMTGDLEHPKEKEEGREKEKSGRSRGANATDDPNQGSYMDLNLLIIDFYCEKIRTVIFSEDRTKFRLEDFDIARCYQTLFDMNIWTLFLQPLQKLNEAVTSFYIDSLFKSATRELEELHKKEKWTVERKSNIRITKIPTDFLDFMLSLFQRIEGVVTENSSHMKKVEDNIRECLLVYSDCLHSLGISASRGEGTTMKLERQQTHDLIGERKLEYREEEYLSKEDHNLALTMANSYYIRILGVAELEISFAKTIKSTKPPNFSQGVSQILTELEELLLSRYVRNKTIRLGWIVRRGLLLSGINWQTDVDPNAVSRYVLDSLLYVVFVHHEIINTLQIDAAQSTLVSLTSSLFQVFLESIPRMTSFSRGGLAQLQIDVQFIQYTLRPFIGEFAEQLLEQLQDILQASLSESGKTPKTKDADRSFLVNKVVEGTLKKTSVMFESIQLFEMPPLFQENE</sequence>
<evidence type="ECO:0000256" key="5">
    <source>
        <dbReference type="SAM" id="MobiDB-lite"/>
    </source>
</evidence>
<organism evidence="7 8">
    <name type="scientific">Planoprotostelium fungivorum</name>
    <dbReference type="NCBI Taxonomy" id="1890364"/>
    <lineage>
        <taxon>Eukaryota</taxon>
        <taxon>Amoebozoa</taxon>
        <taxon>Evosea</taxon>
        <taxon>Variosea</taxon>
        <taxon>Cavosteliida</taxon>
        <taxon>Cavosteliaceae</taxon>
        <taxon>Planoprotostelium</taxon>
    </lineage>
</organism>
<keyword evidence="3 4" id="KW-0268">Exocytosis</keyword>
<feature type="region of interest" description="Disordered" evidence="5">
    <location>
        <begin position="25"/>
        <end position="76"/>
    </location>
</feature>
<proteinExistence type="inferred from homology"/>
<dbReference type="GO" id="GO:0006893">
    <property type="term" value="P:Golgi to plasma membrane transport"/>
    <property type="evidence" value="ECO:0007669"/>
    <property type="project" value="UniProtKB-UniRule"/>
</dbReference>
<dbReference type="FunCoup" id="A0A2P6MZ96">
    <property type="interactions" value="4"/>
</dbReference>
<evidence type="ECO:0000256" key="2">
    <source>
        <dbReference type="ARBA" id="ARBA00022448"/>
    </source>
</evidence>
<comment type="function">
    <text evidence="4">Component of the exocyst complex involved in the docking of exocytic vesicles with fusion sites on the plasma membrane.</text>
</comment>
<evidence type="ECO:0000313" key="7">
    <source>
        <dbReference type="EMBL" id="PRP77020.1"/>
    </source>
</evidence>
<feature type="compositionally biased region" description="Basic and acidic residues" evidence="5">
    <location>
        <begin position="440"/>
        <end position="457"/>
    </location>
</feature>
<gene>
    <name evidence="7" type="ORF">PROFUN_15110</name>
</gene>
<dbReference type="GO" id="GO:0006887">
    <property type="term" value="P:exocytosis"/>
    <property type="evidence" value="ECO:0007669"/>
    <property type="project" value="UniProtKB-KW"/>
</dbReference>
<dbReference type="Proteomes" id="UP000241769">
    <property type="component" value="Unassembled WGS sequence"/>
</dbReference>
<keyword evidence="4" id="KW-0653">Protein transport</keyword>
<comment type="subunit">
    <text evidence="4">Component of the exocyst complex.</text>
</comment>
<dbReference type="InterPro" id="IPR029175">
    <property type="entry name" value="EXOC2/Sec5"/>
</dbReference>
<feature type="domain" description="Exocyst complex component EXOC2/Sec5 N-terminal" evidence="6">
    <location>
        <begin position="413"/>
        <end position="876"/>
    </location>
</feature>
<dbReference type="PANTHER" id="PTHR13043">
    <property type="entry name" value="EXOCYST COMPLEX COMPONENT SEC5"/>
    <property type="match status" value="1"/>
</dbReference>
<dbReference type="AlphaFoldDB" id="A0A2P6MZ96"/>